<reference evidence="3 5" key="1">
    <citation type="submission" date="2017-11" db="EMBL/GenBank/DDBJ databases">
        <title>Streptomyces carmine sp. nov., a novel actinomycete isolated from Sophora alopecuroides in Xinjiang, China.</title>
        <authorList>
            <person name="Wang Y."/>
            <person name="Luo X."/>
            <person name="Wan C."/>
            <person name="Zhang L."/>
        </authorList>
    </citation>
    <scope>NUCLEOTIDE SEQUENCE [LARGE SCALE GENOMIC DNA]</scope>
    <source>
        <strain evidence="3 5">TRM SA0054</strain>
    </source>
</reference>
<evidence type="ECO:0000313" key="5">
    <source>
        <dbReference type="Proteomes" id="UP000230407"/>
    </source>
</evidence>
<gene>
    <name evidence="4" type="ORF">CUT44_11215</name>
    <name evidence="3" type="ORF">CUT44_14470</name>
</gene>
<keyword evidence="5" id="KW-1185">Reference proteome</keyword>
<dbReference type="CDD" id="cd00093">
    <property type="entry name" value="HTH_XRE"/>
    <property type="match status" value="1"/>
</dbReference>
<dbReference type="GO" id="GO:0003677">
    <property type="term" value="F:DNA binding"/>
    <property type="evidence" value="ECO:0007669"/>
    <property type="project" value="UniProtKB-KW"/>
</dbReference>
<comment type="caution">
    <text evidence="3">The sequence shown here is derived from an EMBL/GenBank/DDBJ whole genome shotgun (WGS) entry which is preliminary data.</text>
</comment>
<feature type="domain" description="HTH cro/C1-type" evidence="2">
    <location>
        <begin position="38"/>
        <end position="92"/>
    </location>
</feature>
<dbReference type="EMBL" id="PGGW01000039">
    <property type="protein sequence ID" value="PJE97694.1"/>
    <property type="molecule type" value="Genomic_DNA"/>
</dbReference>
<evidence type="ECO:0000256" key="1">
    <source>
        <dbReference type="ARBA" id="ARBA00023125"/>
    </source>
</evidence>
<evidence type="ECO:0000313" key="3">
    <source>
        <dbReference type="EMBL" id="PJE96985.1"/>
    </source>
</evidence>
<dbReference type="InterPro" id="IPR010982">
    <property type="entry name" value="Lambda_DNA-bd_dom_sf"/>
</dbReference>
<name>A0A2M8LYH2_9ACTN</name>
<dbReference type="SUPFAM" id="SSF47413">
    <property type="entry name" value="lambda repressor-like DNA-binding domains"/>
    <property type="match status" value="1"/>
</dbReference>
<dbReference type="EMBL" id="PGGW01000050">
    <property type="protein sequence ID" value="PJE96985.1"/>
    <property type="molecule type" value="Genomic_DNA"/>
</dbReference>
<dbReference type="InterPro" id="IPR050807">
    <property type="entry name" value="TransReg_Diox_bact_type"/>
</dbReference>
<dbReference type="PANTHER" id="PTHR46797:SF1">
    <property type="entry name" value="METHYLPHOSPHONATE SYNTHASE"/>
    <property type="match status" value="1"/>
</dbReference>
<dbReference type="PANTHER" id="PTHR46797">
    <property type="entry name" value="HTH-TYPE TRANSCRIPTIONAL REGULATOR"/>
    <property type="match status" value="1"/>
</dbReference>
<dbReference type="InterPro" id="IPR001387">
    <property type="entry name" value="Cro/C1-type_HTH"/>
</dbReference>
<dbReference type="PROSITE" id="PS50943">
    <property type="entry name" value="HTH_CROC1"/>
    <property type="match status" value="1"/>
</dbReference>
<dbReference type="GO" id="GO:0003700">
    <property type="term" value="F:DNA-binding transcription factor activity"/>
    <property type="evidence" value="ECO:0007669"/>
    <property type="project" value="TreeGrafter"/>
</dbReference>
<dbReference type="Gene3D" id="1.10.260.40">
    <property type="entry name" value="lambda repressor-like DNA-binding domains"/>
    <property type="match status" value="1"/>
</dbReference>
<evidence type="ECO:0000313" key="4">
    <source>
        <dbReference type="EMBL" id="PJE97694.1"/>
    </source>
</evidence>
<dbReference type="SMART" id="SM00530">
    <property type="entry name" value="HTH_XRE"/>
    <property type="match status" value="1"/>
</dbReference>
<keyword evidence="1" id="KW-0238">DNA-binding</keyword>
<dbReference type="Pfam" id="PF01381">
    <property type="entry name" value="HTH_3"/>
    <property type="match status" value="1"/>
</dbReference>
<dbReference type="AlphaFoldDB" id="A0A2M8LYH2"/>
<evidence type="ECO:0000259" key="2">
    <source>
        <dbReference type="PROSITE" id="PS50943"/>
    </source>
</evidence>
<accession>A0A2M8LYH2</accession>
<dbReference type="Proteomes" id="UP000230407">
    <property type="component" value="Unassembled WGS sequence"/>
</dbReference>
<sequence>MCTQGAILCLSPYAEPSTCPRKKGNSVNSPCLPIGERIRYHRTRRGRTQVAVAGLAGITEAYLSQIERGLKVPSADVLTRIAAELNVPVASLLGEDPAPSTTEASTTTASSVVRALMGRGVPRGTEPATPTALRERVEAVWRIWQESPARFTEAEKLLPSLISDTEHAICAHRTGTDTGGRREVFRTAADLYGLLRSYCRRTGRLDLSLVAADRARRAAEDADDPVRIATAQWNLGHVLLSQGEEQAQEAGAVALLAVEGLQCVPQSPEATAVRGALELVAVLSSARTCRWSEARKRLEQRARPLAEQVGDGNVQWTVFGPTNVELHAMSLGMLAGEASEALRVADQIDTSHLPSRERQFTFGLEVARCYDLRREDAAVLVHLLSLEELAPEDLVRSPLAREMVTNLVRRVRPTYRRQAAALAQRMSLL</sequence>
<protein>
    <submittedName>
        <fullName evidence="3">Transcriptional regulator</fullName>
    </submittedName>
</protein>
<proteinExistence type="predicted"/>
<dbReference type="GO" id="GO:0005829">
    <property type="term" value="C:cytosol"/>
    <property type="evidence" value="ECO:0007669"/>
    <property type="project" value="TreeGrafter"/>
</dbReference>
<organism evidence="3 5">
    <name type="scientific">Streptomyces carminius</name>
    <dbReference type="NCBI Taxonomy" id="2665496"/>
    <lineage>
        <taxon>Bacteria</taxon>
        <taxon>Bacillati</taxon>
        <taxon>Actinomycetota</taxon>
        <taxon>Actinomycetes</taxon>
        <taxon>Kitasatosporales</taxon>
        <taxon>Streptomycetaceae</taxon>
        <taxon>Streptomyces</taxon>
    </lineage>
</organism>